<evidence type="ECO:0000313" key="2">
    <source>
        <dbReference type="Proteomes" id="UP000035642"/>
    </source>
</evidence>
<dbReference type="AlphaFoldDB" id="A0A0K0DN08"/>
<proteinExistence type="predicted"/>
<reference evidence="2" key="1">
    <citation type="submission" date="2012-09" db="EMBL/GenBank/DDBJ databases">
        <authorList>
            <person name="Martin A.A."/>
        </authorList>
    </citation>
    <scope>NUCLEOTIDE SEQUENCE</scope>
</reference>
<feature type="region of interest" description="Disordered" evidence="1">
    <location>
        <begin position="28"/>
        <end position="66"/>
    </location>
</feature>
<organism evidence="2 3">
    <name type="scientific">Angiostrongylus cantonensis</name>
    <name type="common">Rat lungworm</name>
    <dbReference type="NCBI Taxonomy" id="6313"/>
    <lineage>
        <taxon>Eukaryota</taxon>
        <taxon>Metazoa</taxon>
        <taxon>Ecdysozoa</taxon>
        <taxon>Nematoda</taxon>
        <taxon>Chromadorea</taxon>
        <taxon>Rhabditida</taxon>
        <taxon>Rhabditina</taxon>
        <taxon>Rhabditomorpha</taxon>
        <taxon>Strongyloidea</taxon>
        <taxon>Metastrongylidae</taxon>
        <taxon>Angiostrongylus</taxon>
    </lineage>
</organism>
<protein>
    <submittedName>
        <fullName evidence="3">Uncharacterized protein</fullName>
    </submittedName>
</protein>
<evidence type="ECO:0000256" key="1">
    <source>
        <dbReference type="SAM" id="MobiDB-lite"/>
    </source>
</evidence>
<dbReference type="Proteomes" id="UP000035642">
    <property type="component" value="Unassembled WGS sequence"/>
</dbReference>
<evidence type="ECO:0000313" key="3">
    <source>
        <dbReference type="WBParaSite" id="ACAC_0001311901-mRNA-1"/>
    </source>
</evidence>
<reference evidence="3" key="2">
    <citation type="submission" date="2017-02" db="UniProtKB">
        <authorList>
            <consortium name="WormBaseParasite"/>
        </authorList>
    </citation>
    <scope>IDENTIFICATION</scope>
</reference>
<dbReference type="WBParaSite" id="ACAC_0001311901-mRNA-1">
    <property type="protein sequence ID" value="ACAC_0001311901-mRNA-1"/>
    <property type="gene ID" value="ACAC_0001311901"/>
</dbReference>
<accession>A0A0K0DN08</accession>
<sequence length="66" mass="7345">MLPIFLEREVEGLFLDLIGSDMETIGPELMLQKIPSPKKKRSKRRSGETGRVKQSNSGRKVGASCL</sequence>
<keyword evidence="2" id="KW-1185">Reference proteome</keyword>
<name>A0A0K0DN08_ANGCA</name>